<keyword evidence="3" id="KW-1185">Reference proteome</keyword>
<evidence type="ECO:0000313" key="2">
    <source>
        <dbReference type="EMBL" id="MBB5091446.1"/>
    </source>
</evidence>
<dbReference type="EMBL" id="JACHIL010000003">
    <property type="protein sequence ID" value="MBB5091446.1"/>
    <property type="molecule type" value="Genomic_DNA"/>
</dbReference>
<dbReference type="AlphaFoldDB" id="A0A7W8AJC6"/>
<evidence type="ECO:0000313" key="3">
    <source>
        <dbReference type="Proteomes" id="UP000531231"/>
    </source>
</evidence>
<sequence length="44" mass="5253">MKVYEYISIYNGAVALTTITVVMIVFLTWQMRKRRNKKQLTSKE</sequence>
<protein>
    <submittedName>
        <fullName evidence="2">Uncharacterized protein</fullName>
    </submittedName>
</protein>
<dbReference type="RefSeq" id="WP_272491729.1">
    <property type="nucleotide sequence ID" value="NZ_JACHIL010000003.1"/>
</dbReference>
<reference evidence="2 3" key="1">
    <citation type="submission" date="2020-08" db="EMBL/GenBank/DDBJ databases">
        <title>Genomic Encyclopedia of Type Strains, Phase IV (KMG-IV): sequencing the most valuable type-strain genomes for metagenomic binning, comparative biology and taxonomic classification.</title>
        <authorList>
            <person name="Goeker M."/>
        </authorList>
    </citation>
    <scope>NUCLEOTIDE SEQUENCE [LARGE SCALE GENOMIC DNA]</scope>
    <source>
        <strain evidence="2 3">DSM 25620</strain>
    </source>
</reference>
<organism evidence="2 3">
    <name type="scientific">Pseudochrobactrum saccharolyticum</name>
    <dbReference type="NCBI Taxonomy" id="354352"/>
    <lineage>
        <taxon>Bacteria</taxon>
        <taxon>Pseudomonadati</taxon>
        <taxon>Pseudomonadota</taxon>
        <taxon>Alphaproteobacteria</taxon>
        <taxon>Hyphomicrobiales</taxon>
        <taxon>Brucellaceae</taxon>
        <taxon>Pseudochrobactrum</taxon>
    </lineage>
</organism>
<name>A0A7W8AJC6_9HYPH</name>
<evidence type="ECO:0000256" key="1">
    <source>
        <dbReference type="SAM" id="Phobius"/>
    </source>
</evidence>
<feature type="transmembrane region" description="Helical" evidence="1">
    <location>
        <begin position="6"/>
        <end position="29"/>
    </location>
</feature>
<accession>A0A7W8AJC6</accession>
<keyword evidence="1" id="KW-0812">Transmembrane</keyword>
<gene>
    <name evidence="2" type="ORF">HNQ68_001987</name>
</gene>
<keyword evidence="1" id="KW-1133">Transmembrane helix</keyword>
<comment type="caution">
    <text evidence="2">The sequence shown here is derived from an EMBL/GenBank/DDBJ whole genome shotgun (WGS) entry which is preliminary data.</text>
</comment>
<dbReference type="Proteomes" id="UP000531231">
    <property type="component" value="Unassembled WGS sequence"/>
</dbReference>
<proteinExistence type="predicted"/>
<keyword evidence="1" id="KW-0472">Membrane</keyword>